<sequence length="63" mass="6639">MTSMPPVASAGDGPRLPNALIVALATGYVAGYSAAFNGNDTKNLVIQLAVATTAWLFRNHHRQ</sequence>
<accession>A0ABQ2JMH7</accession>
<dbReference type="GeneID" id="301549908"/>
<reference evidence="2" key="1">
    <citation type="journal article" date="2019" name="Int. J. Syst. Evol. Microbiol.">
        <title>The Global Catalogue of Microorganisms (GCM) 10K type strain sequencing project: providing services to taxonomists for standard genome sequencing and annotation.</title>
        <authorList>
            <consortium name="The Broad Institute Genomics Platform"/>
            <consortium name="The Broad Institute Genome Sequencing Center for Infectious Disease"/>
            <person name="Wu L."/>
            <person name="Ma J."/>
        </authorList>
    </citation>
    <scope>NUCLEOTIDE SEQUENCE [LARGE SCALE GENOMIC DNA]</scope>
    <source>
        <strain evidence="2">CGMCC 4.7323</strain>
    </source>
</reference>
<dbReference type="Proteomes" id="UP000600080">
    <property type="component" value="Unassembled WGS sequence"/>
</dbReference>
<comment type="caution">
    <text evidence="1">The sequence shown here is derived from an EMBL/GenBank/DDBJ whole genome shotgun (WGS) entry which is preliminary data.</text>
</comment>
<name>A0ABQ2JMH7_9ACTN</name>
<dbReference type="RefSeq" id="WP_189100278.1">
    <property type="nucleotide sequence ID" value="NZ_BMND01000018.1"/>
</dbReference>
<evidence type="ECO:0000313" key="2">
    <source>
        <dbReference type="Proteomes" id="UP000600080"/>
    </source>
</evidence>
<protein>
    <submittedName>
        <fullName evidence="1">Uncharacterized protein</fullName>
    </submittedName>
</protein>
<gene>
    <name evidence="1" type="ORF">GCM10012285_41910</name>
</gene>
<organism evidence="1 2">
    <name type="scientific">Streptomyces kronopolitis</name>
    <dbReference type="NCBI Taxonomy" id="1612435"/>
    <lineage>
        <taxon>Bacteria</taxon>
        <taxon>Bacillati</taxon>
        <taxon>Actinomycetota</taxon>
        <taxon>Actinomycetes</taxon>
        <taxon>Kitasatosporales</taxon>
        <taxon>Streptomycetaceae</taxon>
        <taxon>Streptomyces</taxon>
    </lineage>
</organism>
<proteinExistence type="predicted"/>
<dbReference type="EMBL" id="BMND01000018">
    <property type="protein sequence ID" value="GGN51617.1"/>
    <property type="molecule type" value="Genomic_DNA"/>
</dbReference>
<evidence type="ECO:0000313" key="1">
    <source>
        <dbReference type="EMBL" id="GGN51617.1"/>
    </source>
</evidence>
<keyword evidence="2" id="KW-1185">Reference proteome</keyword>